<gene>
    <name evidence="7" type="primary">LOC120274039</name>
</gene>
<dbReference type="PANTHER" id="PTHR32370">
    <property type="entry name" value="OS12G0117600 PROTEIN"/>
    <property type="match status" value="1"/>
</dbReference>
<dbReference type="Gene3D" id="3.30.710.10">
    <property type="entry name" value="Potassium Channel Kv1.1, Chain A"/>
    <property type="match status" value="1"/>
</dbReference>
<keyword evidence="2" id="KW-0833">Ubl conjugation pathway</keyword>
<dbReference type="AlphaFoldDB" id="A0AB40CA83"/>
<dbReference type="PROSITE" id="PS51649">
    <property type="entry name" value="NPH3"/>
    <property type="match status" value="1"/>
</dbReference>
<feature type="compositionally biased region" description="Basic and acidic residues" evidence="4">
    <location>
        <begin position="588"/>
        <end position="597"/>
    </location>
</feature>
<dbReference type="Proteomes" id="UP001515500">
    <property type="component" value="Chromosome 12"/>
</dbReference>
<accession>A0AB40CA83</accession>
<feature type="region of interest" description="Disordered" evidence="4">
    <location>
        <begin position="576"/>
        <end position="601"/>
    </location>
</feature>
<organism evidence="6 7">
    <name type="scientific">Dioscorea cayennensis subsp. rotundata</name>
    <name type="common">White Guinea yam</name>
    <name type="synonym">Dioscorea rotundata</name>
    <dbReference type="NCBI Taxonomy" id="55577"/>
    <lineage>
        <taxon>Eukaryota</taxon>
        <taxon>Viridiplantae</taxon>
        <taxon>Streptophyta</taxon>
        <taxon>Embryophyta</taxon>
        <taxon>Tracheophyta</taxon>
        <taxon>Spermatophyta</taxon>
        <taxon>Magnoliopsida</taxon>
        <taxon>Liliopsida</taxon>
        <taxon>Dioscoreales</taxon>
        <taxon>Dioscoreaceae</taxon>
        <taxon>Dioscorea</taxon>
    </lineage>
</organism>
<dbReference type="InterPro" id="IPR011333">
    <property type="entry name" value="SKP1/BTB/POZ_sf"/>
</dbReference>
<protein>
    <submittedName>
        <fullName evidence="7">BTB/POZ domain-containing protein At5g48130 isoform X1</fullName>
    </submittedName>
</protein>
<comment type="similarity">
    <text evidence="3">Belongs to the NPH3 family.</text>
</comment>
<comment type="pathway">
    <text evidence="1">Protein modification; protein ubiquitination.</text>
</comment>
<dbReference type="InterPro" id="IPR027356">
    <property type="entry name" value="NPH3_dom"/>
</dbReference>
<dbReference type="Pfam" id="PF03000">
    <property type="entry name" value="NPH3"/>
    <property type="match status" value="1"/>
</dbReference>
<sequence>MSQNLSLKTRIQLPFVHSHLLFPPKTFDLLPCNKCITFILFISYSITSYSFYASQISLHAFNPTMKSDSAKTSPFSSPNAGVLLKTRVLAWSKETGSPARACVRVNGEIFNLHESPLKSKSGYFQKAMIEGFDIELPEQFPGGLESFEMVALFSYESLLPFDPFNVAALRCAAEFLEMTEMYCSANLCERSDLYLNQVVLQNWDDTLIVLQKCQPLLPWSEELLIVSRCVESLAFMACMEILDPEDKRDRPIVTTLDALAGWDCEKVKGIAGQDLWIKDLIALPFGFFQRIIASMRRQGMREKYVSPVIMFYANKWVLSKKTHKFWENTAEEDGSDNADNKVSMILVGIIELLPVGDKACRVLPAAFYFALLSRSLTLSLSMEGRMKLEDQAAALLQFARVEHFLLPEKNVQNVASSPEVETMERIISRYVTSKEETNCSGCTPLINNAVVAELWDAYLVKIAANPKLGPIRFMELIETVPIEDRETHDHLYYAMNTFLSKHSDLSIEEKSSVCKYLNCQKLSQEACIQAVQNEQMPLRLIVQALFVQQLQTHQAFRECSDSFRYMQSRDFSGSISSSRCQLPTSPTVEDKPYKPTTEDGETPGMSLCSLLRQDIAVHKSELAKAEYESTSFRIQVLEEELTSLKQILHCQNTPKESDRITPETLSFRMFDSDNGTVIKKRNPIYQVGSCISSVSWTSQRKCARRLLKVIRRIAMLGKGKSKIKQAVSGFSNGANACRSKPLHEVYDC</sequence>
<evidence type="ECO:0000256" key="3">
    <source>
        <dbReference type="PROSITE-ProRule" id="PRU00982"/>
    </source>
</evidence>
<feature type="domain" description="NPH3" evidence="5">
    <location>
        <begin position="274"/>
        <end position="551"/>
    </location>
</feature>
<evidence type="ECO:0000256" key="2">
    <source>
        <dbReference type="ARBA" id="ARBA00022786"/>
    </source>
</evidence>
<evidence type="ECO:0000313" key="6">
    <source>
        <dbReference type="Proteomes" id="UP001515500"/>
    </source>
</evidence>
<dbReference type="SUPFAM" id="SSF54695">
    <property type="entry name" value="POZ domain"/>
    <property type="match status" value="1"/>
</dbReference>
<evidence type="ECO:0000256" key="4">
    <source>
        <dbReference type="SAM" id="MobiDB-lite"/>
    </source>
</evidence>
<dbReference type="GeneID" id="120274039"/>
<evidence type="ECO:0000313" key="7">
    <source>
        <dbReference type="RefSeq" id="XP_039136718.1"/>
    </source>
</evidence>
<reference evidence="7" key="1">
    <citation type="submission" date="2025-08" db="UniProtKB">
        <authorList>
            <consortium name="RefSeq"/>
        </authorList>
    </citation>
    <scope>IDENTIFICATION</scope>
</reference>
<name>A0AB40CA83_DIOCR</name>
<evidence type="ECO:0000259" key="5">
    <source>
        <dbReference type="PROSITE" id="PS51649"/>
    </source>
</evidence>
<dbReference type="InterPro" id="IPR043454">
    <property type="entry name" value="NPH3/RPT2-like"/>
</dbReference>
<evidence type="ECO:0000256" key="1">
    <source>
        <dbReference type="ARBA" id="ARBA00004906"/>
    </source>
</evidence>
<keyword evidence="6" id="KW-1185">Reference proteome</keyword>
<dbReference type="RefSeq" id="XP_039136718.1">
    <property type="nucleotide sequence ID" value="XM_039280784.1"/>
</dbReference>
<proteinExistence type="inferred from homology"/>